<protein>
    <submittedName>
        <fullName evidence="1">Uncharacterized protein</fullName>
    </submittedName>
</protein>
<organism evidence="1 2">
    <name type="scientific">Mucilaginibacter gossypii</name>
    <dbReference type="NCBI Taxonomy" id="551996"/>
    <lineage>
        <taxon>Bacteria</taxon>
        <taxon>Pseudomonadati</taxon>
        <taxon>Bacteroidota</taxon>
        <taxon>Sphingobacteriia</taxon>
        <taxon>Sphingobacteriales</taxon>
        <taxon>Sphingobacteriaceae</taxon>
        <taxon>Mucilaginibacter</taxon>
    </lineage>
</organism>
<dbReference type="EMBL" id="FNCG01000007">
    <property type="protein sequence ID" value="SDH14455.1"/>
    <property type="molecule type" value="Genomic_DNA"/>
</dbReference>
<keyword evidence="2" id="KW-1185">Reference proteome</keyword>
<name>A0A1G8A0I1_9SPHI</name>
<dbReference type="InterPro" id="IPR012347">
    <property type="entry name" value="Ferritin-like"/>
</dbReference>
<accession>A0A1G8A0I1</accession>
<dbReference type="Gene3D" id="1.20.1260.10">
    <property type="match status" value="1"/>
</dbReference>
<reference evidence="2" key="1">
    <citation type="submission" date="2016-10" db="EMBL/GenBank/DDBJ databases">
        <authorList>
            <person name="Varghese N."/>
            <person name="Submissions S."/>
        </authorList>
    </citation>
    <scope>NUCLEOTIDE SEQUENCE [LARGE SCALE GENOMIC DNA]</scope>
    <source>
        <strain evidence="2">Gh-67</strain>
    </source>
</reference>
<sequence length="60" mass="6594">MTTTHATGIINDLIEINNDRVAGFEKAIADIKAESIDLKELFQGYAAQWPGTCRTCRQPG</sequence>
<dbReference type="AlphaFoldDB" id="A0A1G8A0I1"/>
<dbReference type="STRING" id="551996.SAMN05192573_10757"/>
<proteinExistence type="predicted"/>
<evidence type="ECO:0000313" key="2">
    <source>
        <dbReference type="Proteomes" id="UP000199705"/>
    </source>
</evidence>
<dbReference type="Proteomes" id="UP000199705">
    <property type="component" value="Unassembled WGS sequence"/>
</dbReference>
<dbReference type="RefSeq" id="WP_256337433.1">
    <property type="nucleotide sequence ID" value="NZ_FNCG01000007.1"/>
</dbReference>
<evidence type="ECO:0000313" key="1">
    <source>
        <dbReference type="EMBL" id="SDH14455.1"/>
    </source>
</evidence>
<gene>
    <name evidence="1" type="ORF">SAMN05192573_10757</name>
</gene>